<evidence type="ECO:0000313" key="2">
    <source>
        <dbReference type="EMBL" id="KAJ8351439.1"/>
    </source>
</evidence>
<dbReference type="Proteomes" id="UP001152622">
    <property type="component" value="Chromosome 8"/>
</dbReference>
<accession>A0A9Q1F5B1</accession>
<gene>
    <name evidence="2" type="ORF">SKAU_G00229150</name>
</gene>
<feature type="region of interest" description="Disordered" evidence="1">
    <location>
        <begin position="126"/>
        <end position="146"/>
    </location>
</feature>
<protein>
    <submittedName>
        <fullName evidence="2">Uncharacterized protein</fullName>
    </submittedName>
</protein>
<dbReference type="EMBL" id="JAINUF010000008">
    <property type="protein sequence ID" value="KAJ8351439.1"/>
    <property type="molecule type" value="Genomic_DNA"/>
</dbReference>
<feature type="compositionally biased region" description="Pro residues" evidence="1">
    <location>
        <begin position="94"/>
        <end position="109"/>
    </location>
</feature>
<reference evidence="2" key="1">
    <citation type="journal article" date="2023" name="Science">
        <title>Genome structures resolve the early diversification of teleost fishes.</title>
        <authorList>
            <person name="Parey E."/>
            <person name="Louis A."/>
            <person name="Montfort J."/>
            <person name="Bouchez O."/>
            <person name="Roques C."/>
            <person name="Iampietro C."/>
            <person name="Lluch J."/>
            <person name="Castinel A."/>
            <person name="Donnadieu C."/>
            <person name="Desvignes T."/>
            <person name="Floi Bucao C."/>
            <person name="Jouanno E."/>
            <person name="Wen M."/>
            <person name="Mejri S."/>
            <person name="Dirks R."/>
            <person name="Jansen H."/>
            <person name="Henkel C."/>
            <person name="Chen W.J."/>
            <person name="Zahm M."/>
            <person name="Cabau C."/>
            <person name="Klopp C."/>
            <person name="Thompson A.W."/>
            <person name="Robinson-Rechavi M."/>
            <person name="Braasch I."/>
            <person name="Lecointre G."/>
            <person name="Bobe J."/>
            <person name="Postlethwait J.H."/>
            <person name="Berthelot C."/>
            <person name="Roest Crollius H."/>
            <person name="Guiguen Y."/>
        </authorList>
    </citation>
    <scope>NUCLEOTIDE SEQUENCE</scope>
    <source>
        <strain evidence="2">WJC10195</strain>
    </source>
</reference>
<proteinExistence type="predicted"/>
<dbReference type="AlphaFoldDB" id="A0A9Q1F5B1"/>
<sequence length="146" mass="15777">MSQLALTSLLLPDPHLTPPVRSSMCETDLTSLIKFLFTRACLVQALTRRLNAPADATRPLGSPWIPRPFREPVTMSQTAVGVPGMLAAASALRDPPPPPPPNAFPPPAQFPSIPGVQLRLWFPGRVPSDRRSAPLPAASRDLFDLT</sequence>
<keyword evidence="3" id="KW-1185">Reference proteome</keyword>
<evidence type="ECO:0000313" key="3">
    <source>
        <dbReference type="Proteomes" id="UP001152622"/>
    </source>
</evidence>
<feature type="region of interest" description="Disordered" evidence="1">
    <location>
        <begin position="86"/>
        <end position="111"/>
    </location>
</feature>
<organism evidence="2 3">
    <name type="scientific">Synaphobranchus kaupii</name>
    <name type="common">Kaup's arrowtooth eel</name>
    <dbReference type="NCBI Taxonomy" id="118154"/>
    <lineage>
        <taxon>Eukaryota</taxon>
        <taxon>Metazoa</taxon>
        <taxon>Chordata</taxon>
        <taxon>Craniata</taxon>
        <taxon>Vertebrata</taxon>
        <taxon>Euteleostomi</taxon>
        <taxon>Actinopterygii</taxon>
        <taxon>Neopterygii</taxon>
        <taxon>Teleostei</taxon>
        <taxon>Anguilliformes</taxon>
        <taxon>Synaphobranchidae</taxon>
        <taxon>Synaphobranchus</taxon>
    </lineage>
</organism>
<evidence type="ECO:0000256" key="1">
    <source>
        <dbReference type="SAM" id="MobiDB-lite"/>
    </source>
</evidence>
<name>A0A9Q1F5B1_SYNKA</name>
<comment type="caution">
    <text evidence="2">The sequence shown here is derived from an EMBL/GenBank/DDBJ whole genome shotgun (WGS) entry which is preliminary data.</text>
</comment>